<dbReference type="Pfam" id="PF09577">
    <property type="entry name" value="Spore_YpjB"/>
    <property type="match status" value="1"/>
</dbReference>
<feature type="transmembrane region" description="Helical" evidence="1">
    <location>
        <begin position="192"/>
        <end position="213"/>
    </location>
</feature>
<evidence type="ECO:0000313" key="3">
    <source>
        <dbReference type="Proteomes" id="UP000660110"/>
    </source>
</evidence>
<keyword evidence="3" id="KW-1185">Reference proteome</keyword>
<comment type="caution">
    <text evidence="2">The sequence shown here is derived from an EMBL/GenBank/DDBJ whole genome shotgun (WGS) entry which is preliminary data.</text>
</comment>
<evidence type="ECO:0000313" key="2">
    <source>
        <dbReference type="EMBL" id="GGF09526.1"/>
    </source>
</evidence>
<protein>
    <recommendedName>
        <fullName evidence="4">Sporulation protein YpjB</fullName>
    </recommendedName>
</protein>
<dbReference type="EMBL" id="BMEL01000001">
    <property type="protein sequence ID" value="GGF09526.1"/>
    <property type="molecule type" value="Genomic_DNA"/>
</dbReference>
<name>A0A917EUV5_HALAA</name>
<evidence type="ECO:0000256" key="1">
    <source>
        <dbReference type="SAM" id="Phobius"/>
    </source>
</evidence>
<keyword evidence="1" id="KW-1133">Transmembrane helix</keyword>
<evidence type="ECO:0008006" key="4">
    <source>
        <dbReference type="Google" id="ProtNLM"/>
    </source>
</evidence>
<proteinExistence type="predicted"/>
<accession>A0A917EUV5</accession>
<dbReference type="RefSeq" id="WP_188375874.1">
    <property type="nucleotide sequence ID" value="NZ_BMEL01000001.1"/>
</dbReference>
<keyword evidence="1" id="KW-0812">Transmembrane</keyword>
<dbReference type="Proteomes" id="UP000660110">
    <property type="component" value="Unassembled WGS sequence"/>
</dbReference>
<sequence>MGRAILIVFLSLTGIIFVCNQWITADTNDENLEPFVEQYRYLVFDGKYDLAEKMLDNRYQELETYYEEKSILHKQTFAQLAGNTNQNPEEMIHLLNFLDLSVSANDEVVVTEKLKEIQVLAENSDVNRTEVLEKWTSLSPFIELYFPQEEVNYVNDALQSYHTSSSLETQQSLLYYLDNMIPEDTKENSYDAFIWTAMIIGGSIIGTLFYVGYRKYRAEKEQVKEKQNQKQNS</sequence>
<dbReference type="InterPro" id="IPR014231">
    <property type="entry name" value="Spore_YpjB"/>
</dbReference>
<reference evidence="2" key="2">
    <citation type="submission" date="2020-09" db="EMBL/GenBank/DDBJ databases">
        <authorList>
            <person name="Sun Q."/>
            <person name="Zhou Y."/>
        </authorList>
    </citation>
    <scope>NUCLEOTIDE SEQUENCE</scope>
    <source>
        <strain evidence="2">CGMCC 1.12153</strain>
    </source>
</reference>
<dbReference type="AlphaFoldDB" id="A0A917EUV5"/>
<reference evidence="2" key="1">
    <citation type="journal article" date="2014" name="Int. J. Syst. Evol. Microbiol.">
        <title>Complete genome sequence of Corynebacterium casei LMG S-19264T (=DSM 44701T), isolated from a smear-ripened cheese.</title>
        <authorList>
            <consortium name="US DOE Joint Genome Institute (JGI-PGF)"/>
            <person name="Walter F."/>
            <person name="Albersmeier A."/>
            <person name="Kalinowski J."/>
            <person name="Ruckert C."/>
        </authorList>
    </citation>
    <scope>NUCLEOTIDE SEQUENCE</scope>
    <source>
        <strain evidence="2">CGMCC 1.12153</strain>
    </source>
</reference>
<organism evidence="2 3">
    <name type="scientific">Halobacillus andaensis</name>
    <dbReference type="NCBI Taxonomy" id="1176239"/>
    <lineage>
        <taxon>Bacteria</taxon>
        <taxon>Bacillati</taxon>
        <taxon>Bacillota</taxon>
        <taxon>Bacilli</taxon>
        <taxon>Bacillales</taxon>
        <taxon>Bacillaceae</taxon>
        <taxon>Halobacillus</taxon>
    </lineage>
</organism>
<gene>
    <name evidence="2" type="ORF">GCM10010954_04950</name>
</gene>
<keyword evidence="1" id="KW-0472">Membrane</keyword>